<dbReference type="Pfam" id="PF01171">
    <property type="entry name" value="ATP_bind_3"/>
    <property type="match status" value="1"/>
</dbReference>
<dbReference type="InterPro" id="IPR012795">
    <property type="entry name" value="tRNA_Ile_lys_synt_N"/>
</dbReference>
<accession>A0A101FHC0</accession>
<evidence type="ECO:0000259" key="9">
    <source>
        <dbReference type="SMART" id="SM00977"/>
    </source>
</evidence>
<comment type="similarity">
    <text evidence="8">Belongs to the tRNA(Ile)-lysidine synthase family.</text>
</comment>
<dbReference type="InterPro" id="IPR012094">
    <property type="entry name" value="tRNA_Ile_lys_synt"/>
</dbReference>
<dbReference type="InterPro" id="IPR015262">
    <property type="entry name" value="tRNA_Ile_lys_synt_subst-bd"/>
</dbReference>
<feature type="domain" description="Lysidine-tRNA(Ile) synthetase C-terminal" evidence="9">
    <location>
        <begin position="399"/>
        <end position="471"/>
    </location>
</feature>
<evidence type="ECO:0000256" key="1">
    <source>
        <dbReference type="ARBA" id="ARBA00004496"/>
    </source>
</evidence>
<dbReference type="SMART" id="SM00977">
    <property type="entry name" value="TilS_C"/>
    <property type="match status" value="1"/>
</dbReference>
<dbReference type="AlphaFoldDB" id="A0A101FHC0"/>
<keyword evidence="3 8" id="KW-0436">Ligase</keyword>
<evidence type="ECO:0000256" key="6">
    <source>
        <dbReference type="ARBA" id="ARBA00022840"/>
    </source>
</evidence>
<gene>
    <name evidence="8" type="primary">tilS</name>
    <name evidence="10" type="ORF">XD66_0291</name>
</gene>
<reference evidence="11" key="1">
    <citation type="journal article" date="2015" name="MBio">
        <title>Genome-Resolved Metagenomic Analysis Reveals Roles for Candidate Phyla and Other Microbial Community Members in Biogeochemical Transformations in Oil Reservoirs.</title>
        <authorList>
            <person name="Hu P."/>
            <person name="Tom L."/>
            <person name="Singh A."/>
            <person name="Thomas B.C."/>
            <person name="Baker B.J."/>
            <person name="Piceno Y.M."/>
            <person name="Andersen G.L."/>
            <person name="Banfield J.F."/>
        </authorList>
    </citation>
    <scope>NUCLEOTIDE SEQUENCE [LARGE SCALE GENOMIC DNA]</scope>
</reference>
<dbReference type="GO" id="GO:0005524">
    <property type="term" value="F:ATP binding"/>
    <property type="evidence" value="ECO:0007669"/>
    <property type="project" value="UniProtKB-UniRule"/>
</dbReference>
<evidence type="ECO:0000256" key="3">
    <source>
        <dbReference type="ARBA" id="ARBA00022598"/>
    </source>
</evidence>
<dbReference type="GO" id="GO:0005737">
    <property type="term" value="C:cytoplasm"/>
    <property type="evidence" value="ECO:0007669"/>
    <property type="project" value="UniProtKB-SubCell"/>
</dbReference>
<evidence type="ECO:0000256" key="4">
    <source>
        <dbReference type="ARBA" id="ARBA00022694"/>
    </source>
</evidence>
<comment type="subcellular location">
    <subcellularLocation>
        <location evidence="1 8">Cytoplasm</location>
    </subcellularLocation>
</comment>
<dbReference type="HAMAP" id="MF_01161">
    <property type="entry name" value="tRNA_Ile_lys_synt"/>
    <property type="match status" value="1"/>
</dbReference>
<dbReference type="PANTHER" id="PTHR43033:SF1">
    <property type="entry name" value="TRNA(ILE)-LYSIDINE SYNTHASE-RELATED"/>
    <property type="match status" value="1"/>
</dbReference>
<evidence type="ECO:0000256" key="8">
    <source>
        <dbReference type="HAMAP-Rule" id="MF_01161"/>
    </source>
</evidence>
<comment type="function">
    <text evidence="8">Ligates lysine onto the cytidine present at position 34 of the AUA codon-specific tRNA(Ile) that contains the anticodon CAU, in an ATP-dependent manner. Cytidine is converted to lysidine, thus changing the amino acid specificity of the tRNA from methionine to isoleucine.</text>
</comment>
<dbReference type="SUPFAM" id="SSF82829">
    <property type="entry name" value="MesJ substrate recognition domain-like"/>
    <property type="match status" value="1"/>
</dbReference>
<dbReference type="PATRIC" id="fig|85874.4.peg.1422"/>
<organism evidence="10 11">
    <name type="scientific">Thermacetogenium phaeum</name>
    <dbReference type="NCBI Taxonomy" id="85874"/>
    <lineage>
        <taxon>Bacteria</taxon>
        <taxon>Bacillati</taxon>
        <taxon>Bacillota</taxon>
        <taxon>Clostridia</taxon>
        <taxon>Thermoanaerobacterales</taxon>
        <taxon>Thermoanaerobacteraceae</taxon>
        <taxon>Thermacetogenium</taxon>
    </lineage>
</organism>
<dbReference type="GO" id="GO:0032267">
    <property type="term" value="F:tRNA(Ile)-lysidine synthase activity"/>
    <property type="evidence" value="ECO:0007669"/>
    <property type="project" value="UniProtKB-EC"/>
</dbReference>
<feature type="binding site" evidence="8">
    <location>
        <begin position="29"/>
        <end position="34"/>
    </location>
    <ligand>
        <name>ATP</name>
        <dbReference type="ChEBI" id="CHEBI:30616"/>
    </ligand>
</feature>
<dbReference type="Pfam" id="PF11734">
    <property type="entry name" value="TilS_C"/>
    <property type="match status" value="1"/>
</dbReference>
<comment type="caution">
    <text evidence="10">The sequence shown here is derived from an EMBL/GenBank/DDBJ whole genome shotgun (WGS) entry which is preliminary data.</text>
</comment>
<dbReference type="EC" id="6.3.4.19" evidence="8"/>
<dbReference type="EMBL" id="LGFO01000019">
    <property type="protein sequence ID" value="KUK37006.1"/>
    <property type="molecule type" value="Genomic_DNA"/>
</dbReference>
<name>A0A101FHC0_9THEO</name>
<evidence type="ECO:0000256" key="2">
    <source>
        <dbReference type="ARBA" id="ARBA00022490"/>
    </source>
</evidence>
<dbReference type="Gene3D" id="1.20.59.20">
    <property type="match status" value="1"/>
</dbReference>
<evidence type="ECO:0000313" key="10">
    <source>
        <dbReference type="EMBL" id="KUK37006.1"/>
    </source>
</evidence>
<protein>
    <recommendedName>
        <fullName evidence="8">tRNA(Ile)-lysidine synthase</fullName>
        <ecNumber evidence="8">6.3.4.19</ecNumber>
    </recommendedName>
    <alternativeName>
        <fullName evidence="8">tRNA(Ile)-2-lysyl-cytidine synthase</fullName>
    </alternativeName>
    <alternativeName>
        <fullName evidence="8">tRNA(Ile)-lysidine synthetase</fullName>
    </alternativeName>
</protein>
<sequence length="484" mass="54843">MSDLPEKVKNFIRKYELLEPGMRVVVGVSGGADSVALLSVLNEISRSFSLELHVAHLNHLLRQEAGEDAAFVRRFARELGIPVTVGYARVSRLAAVKKMGIEDAGRWARYRFLHHVAERVNAQRIAVGHHAGDQVETVLLNILRGAGPKGLSGMPPRRGMVIRPFLDVTRKEIEEYCGARLLTWRTDASNLTTDYRRNRLRRELLPYLREKFNPGVDRAILQLAEIMGAEDAFLEELTGRILRRVLWKRGKGEAVLNLEDFLSLPPAVCRRLLRRAIREAGGSLKDLGYRHIINCLEFLRKNLPGGELQLPHGVRLKKGYDNFRVIVNGRHPHPAEDPTKSGLQVVLQVPGETPVPALGFLFQAEVRQRENLKGDGDIRCLFSENYQVCFDYDKMKLPLTVRTRRAGDRIRPFGLNGTKKLKKLFGELRIPPEERDRVPLVTSGEEICWVVGYRRGCAAPVLPETRRILILRARKLPGENKLEN</sequence>
<evidence type="ECO:0000256" key="7">
    <source>
        <dbReference type="ARBA" id="ARBA00048539"/>
    </source>
</evidence>
<dbReference type="GO" id="GO:0006400">
    <property type="term" value="P:tRNA modification"/>
    <property type="evidence" value="ECO:0007669"/>
    <property type="project" value="UniProtKB-UniRule"/>
</dbReference>
<dbReference type="SUPFAM" id="SSF56037">
    <property type="entry name" value="PheT/TilS domain"/>
    <property type="match status" value="1"/>
</dbReference>
<keyword evidence="4 8" id="KW-0819">tRNA processing</keyword>
<dbReference type="NCBIfam" id="TIGR02432">
    <property type="entry name" value="lysidine_TilS_N"/>
    <property type="match status" value="1"/>
</dbReference>
<keyword evidence="2 8" id="KW-0963">Cytoplasm</keyword>
<comment type="domain">
    <text evidence="8">The N-terminal region contains the highly conserved SGGXDS motif, predicted to be a P-loop motif involved in ATP binding.</text>
</comment>
<proteinExistence type="inferred from homology"/>
<dbReference type="Pfam" id="PF09179">
    <property type="entry name" value="TilS"/>
    <property type="match status" value="1"/>
</dbReference>
<keyword evidence="5 8" id="KW-0547">Nucleotide-binding</keyword>
<dbReference type="Proteomes" id="UP000053326">
    <property type="component" value="Unassembled WGS sequence"/>
</dbReference>
<dbReference type="InterPro" id="IPR014729">
    <property type="entry name" value="Rossmann-like_a/b/a_fold"/>
</dbReference>
<dbReference type="Gene3D" id="3.40.50.620">
    <property type="entry name" value="HUPs"/>
    <property type="match status" value="1"/>
</dbReference>
<evidence type="ECO:0000256" key="5">
    <source>
        <dbReference type="ARBA" id="ARBA00022741"/>
    </source>
</evidence>
<dbReference type="CDD" id="cd01992">
    <property type="entry name" value="TilS_N"/>
    <property type="match status" value="1"/>
</dbReference>
<evidence type="ECO:0000313" key="11">
    <source>
        <dbReference type="Proteomes" id="UP000053326"/>
    </source>
</evidence>
<dbReference type="NCBIfam" id="TIGR02433">
    <property type="entry name" value="lysidine_TilS_C"/>
    <property type="match status" value="1"/>
</dbReference>
<dbReference type="InterPro" id="IPR012796">
    <property type="entry name" value="Lysidine-tRNA-synth_C"/>
</dbReference>
<dbReference type="InterPro" id="IPR011063">
    <property type="entry name" value="TilS/TtcA_N"/>
</dbReference>
<dbReference type="PANTHER" id="PTHR43033">
    <property type="entry name" value="TRNA(ILE)-LYSIDINE SYNTHASE-RELATED"/>
    <property type="match status" value="1"/>
</dbReference>
<keyword evidence="6 8" id="KW-0067">ATP-binding</keyword>
<comment type="catalytic activity">
    <reaction evidence="7 8">
        <text>cytidine(34) in tRNA(Ile2) + L-lysine + ATP = lysidine(34) in tRNA(Ile2) + AMP + diphosphate + H(+)</text>
        <dbReference type="Rhea" id="RHEA:43744"/>
        <dbReference type="Rhea" id="RHEA-COMP:10625"/>
        <dbReference type="Rhea" id="RHEA-COMP:10670"/>
        <dbReference type="ChEBI" id="CHEBI:15378"/>
        <dbReference type="ChEBI" id="CHEBI:30616"/>
        <dbReference type="ChEBI" id="CHEBI:32551"/>
        <dbReference type="ChEBI" id="CHEBI:33019"/>
        <dbReference type="ChEBI" id="CHEBI:82748"/>
        <dbReference type="ChEBI" id="CHEBI:83665"/>
        <dbReference type="ChEBI" id="CHEBI:456215"/>
        <dbReference type="EC" id="6.3.4.19"/>
    </reaction>
</comment>
<dbReference type="SUPFAM" id="SSF52402">
    <property type="entry name" value="Adenine nucleotide alpha hydrolases-like"/>
    <property type="match status" value="1"/>
</dbReference>